<feature type="region of interest" description="Disordered" evidence="11">
    <location>
        <begin position="869"/>
        <end position="900"/>
    </location>
</feature>
<dbReference type="HOGENOM" id="CLU_000335_0_4_1"/>
<dbReference type="GO" id="GO:0051321">
    <property type="term" value="P:meiotic cell cycle"/>
    <property type="evidence" value="ECO:0007669"/>
    <property type="project" value="UniProtKB-KW"/>
</dbReference>
<evidence type="ECO:0000256" key="8">
    <source>
        <dbReference type="ARBA" id="ARBA00034617"/>
    </source>
</evidence>
<dbReference type="eggNOG" id="KOG0952">
    <property type="taxonomic scope" value="Eukaryota"/>
</dbReference>
<protein>
    <recommendedName>
        <fullName evidence="9">DNA 3'-5' helicase</fullName>
        <ecNumber evidence="9">5.6.2.4</ecNumber>
    </recommendedName>
</protein>
<feature type="domain" description="Helicase C-terminal" evidence="13">
    <location>
        <begin position="276"/>
        <end position="467"/>
    </location>
</feature>
<dbReference type="PANTHER" id="PTHR47835">
    <property type="entry name" value="HFM1, ATP DEPENDENT DNA HELICASE HOMOLOG"/>
    <property type="match status" value="1"/>
</dbReference>
<keyword evidence="6" id="KW-0413">Isomerase</keyword>
<comment type="catalytic activity">
    <reaction evidence="10">
        <text>ATP + H2O = ADP + phosphate + H(+)</text>
        <dbReference type="Rhea" id="RHEA:13065"/>
        <dbReference type="ChEBI" id="CHEBI:15377"/>
        <dbReference type="ChEBI" id="CHEBI:15378"/>
        <dbReference type="ChEBI" id="CHEBI:30616"/>
        <dbReference type="ChEBI" id="CHEBI:43474"/>
        <dbReference type="ChEBI" id="CHEBI:456216"/>
        <dbReference type="EC" id="5.6.2.4"/>
    </reaction>
</comment>
<keyword evidence="7" id="KW-0469">Meiosis</keyword>
<feature type="compositionally biased region" description="Polar residues" evidence="11">
    <location>
        <begin position="21"/>
        <end position="37"/>
    </location>
</feature>
<dbReference type="InParanoid" id="S8FBP6"/>
<feature type="region of interest" description="Disordered" evidence="11">
    <location>
        <begin position="982"/>
        <end position="1013"/>
    </location>
</feature>
<feature type="compositionally biased region" description="Basic and acidic residues" evidence="11">
    <location>
        <begin position="879"/>
        <end position="900"/>
    </location>
</feature>
<organism evidence="14 15">
    <name type="scientific">Fomitopsis schrenkii</name>
    <name type="common">Brown rot fungus</name>
    <dbReference type="NCBI Taxonomy" id="2126942"/>
    <lineage>
        <taxon>Eukaryota</taxon>
        <taxon>Fungi</taxon>
        <taxon>Dikarya</taxon>
        <taxon>Basidiomycota</taxon>
        <taxon>Agaricomycotina</taxon>
        <taxon>Agaricomycetes</taxon>
        <taxon>Polyporales</taxon>
        <taxon>Fomitopsis</taxon>
    </lineage>
</organism>
<evidence type="ECO:0000259" key="12">
    <source>
        <dbReference type="PROSITE" id="PS51192"/>
    </source>
</evidence>
<sequence length="1156" mass="128508">MQPAHQRIPNTQATGHRLPSSARQANNDALSQDQGANPRNVHGIRLRPASELPDIYRGLFKFGVFNAVQSKCFDTPRTAPTGSGKTVLFELAIIRMLMQAGGNGKSVKCIYVAPTKALCSEKCRDWTMKFAALGVNCCEMTGDTVQYGRAAWGSARDATGEKWDSLTRSWREHGHVLNQVQLFLVDEVHILNESRGSTLEVILSRMKLRGSSIRFVVVSATVPNIEDVASWIGDGTLNRSATIMQFGEEYRPCKLTKIVYGIPHKREQNDFAFQKTLDYRLFGILQQHSMNKPIMVFCSTRKGVLGTAQQIMKEYEAAGDKKQILPWFRPSRIENTFQDKSLQKLATCGIGIHHAGMSIEDRRATEDLYIKKVLRIVFATSTLAVGINLPAHTVILKGVKVFQNNALQEYSDLDVMQMMGRAGRPQFDKEGVAIIMCESELEAKYKALVQGQTVLESCLHLTLSEHINSEVGLGTITDLATAKEWLHNSFLYRRIQKNPKHYAIGKDGNKTWQQRVDDLVAQSIAKLRDAGLVTYADEHNGKLCSTEYGDIMSKMCQIMKLPERVTMRDIIYNKIRTHNDIRFQIKKIEKPADKVFVLVQAVLACINLSDPQYKSGDSNPVMEALSIFRHITRIMKAVVEVAIAKQSGAQLRYGLELMRSLSAKAWEDRHYVLRQIEAIGEKSYVLAGHGVTTIAALRQQDPLRLEVMLNRRPPFGLNVIAAVKQLPQYTLRVVETSLVSQKTQGPVEVELEVECGMIVERDAAPTKKSKARTSDMTLVLTVTSELDFVDFRRISTRALKGTKKFNLNVTFTKPSQFIHIFIGSELCAGVTVSEIYKPQLNASEFPAQDTRPRTSTDILLEGLEEDPDFWNMGPDDEDSPARTDHKSECAAEGKQPLERLESLQITKRRPWNDAAKGTANTTSSLLAGRRRPDGKYECNHLCKDKTKCRHFCCKEGLDKPPPMSKKRVEAICVAAGGSPSTELFGSPPTGPVQAIRPEDVPRPKPKAKVKPCDRPDARLKHLDSLHAKTQVQESLRISAGQRIKLEDHWAHGTEAGLTEQAATLSSDVEANLDYSDDDLPEPGELLRGLTGSYQGKKASSDSSSAKYANSEVDALIRSVGVDELGSETLSVIMSISAATPPPATRPIIPPARHPME</sequence>
<dbReference type="STRING" id="743788.S8FBP6"/>
<dbReference type="InterPro" id="IPR027417">
    <property type="entry name" value="P-loop_NTPase"/>
</dbReference>
<dbReference type="SUPFAM" id="SSF158702">
    <property type="entry name" value="Sec63 N-terminal domain-like"/>
    <property type="match status" value="1"/>
</dbReference>
<comment type="similarity">
    <text evidence="1">Belongs to the helicase family. SKI2 subfamily.</text>
</comment>
<dbReference type="InterPro" id="IPR052247">
    <property type="entry name" value="Meiotic_Crossover_Helicase"/>
</dbReference>
<dbReference type="SUPFAM" id="SSF52540">
    <property type="entry name" value="P-loop containing nucleoside triphosphate hydrolases"/>
    <property type="match status" value="1"/>
</dbReference>
<dbReference type="FunFam" id="1.10.10.10:FF:000012">
    <property type="entry name" value="U5 small nuclear ribonucleoprotein helicase"/>
    <property type="match status" value="1"/>
</dbReference>
<evidence type="ECO:0000256" key="7">
    <source>
        <dbReference type="ARBA" id="ARBA00023254"/>
    </source>
</evidence>
<evidence type="ECO:0000256" key="1">
    <source>
        <dbReference type="ARBA" id="ARBA00010140"/>
    </source>
</evidence>
<reference evidence="14 15" key="1">
    <citation type="journal article" date="2012" name="Science">
        <title>The Paleozoic origin of enzymatic lignin decomposition reconstructed from 31 fungal genomes.</title>
        <authorList>
            <person name="Floudas D."/>
            <person name="Binder M."/>
            <person name="Riley R."/>
            <person name="Barry K."/>
            <person name="Blanchette R.A."/>
            <person name="Henrissat B."/>
            <person name="Martinez A.T."/>
            <person name="Otillar R."/>
            <person name="Spatafora J.W."/>
            <person name="Yadav J.S."/>
            <person name="Aerts A."/>
            <person name="Benoit I."/>
            <person name="Boyd A."/>
            <person name="Carlson A."/>
            <person name="Copeland A."/>
            <person name="Coutinho P.M."/>
            <person name="de Vries R.P."/>
            <person name="Ferreira P."/>
            <person name="Findley K."/>
            <person name="Foster B."/>
            <person name="Gaskell J."/>
            <person name="Glotzer D."/>
            <person name="Gorecki P."/>
            <person name="Heitman J."/>
            <person name="Hesse C."/>
            <person name="Hori C."/>
            <person name="Igarashi K."/>
            <person name="Jurgens J.A."/>
            <person name="Kallen N."/>
            <person name="Kersten P."/>
            <person name="Kohler A."/>
            <person name="Kuees U."/>
            <person name="Kumar T.K.A."/>
            <person name="Kuo A."/>
            <person name="LaButti K."/>
            <person name="Larrondo L.F."/>
            <person name="Lindquist E."/>
            <person name="Ling A."/>
            <person name="Lombard V."/>
            <person name="Lucas S."/>
            <person name="Lundell T."/>
            <person name="Martin R."/>
            <person name="McLaughlin D.J."/>
            <person name="Morgenstern I."/>
            <person name="Morin E."/>
            <person name="Murat C."/>
            <person name="Nagy L.G."/>
            <person name="Nolan M."/>
            <person name="Ohm R.A."/>
            <person name="Patyshakuliyeva A."/>
            <person name="Rokas A."/>
            <person name="Ruiz-Duenas F.J."/>
            <person name="Sabat G."/>
            <person name="Salamov A."/>
            <person name="Samejima M."/>
            <person name="Schmutz J."/>
            <person name="Slot J.C."/>
            <person name="St John F."/>
            <person name="Stenlid J."/>
            <person name="Sun H."/>
            <person name="Sun S."/>
            <person name="Syed K."/>
            <person name="Tsang A."/>
            <person name="Wiebenga A."/>
            <person name="Young D."/>
            <person name="Pisabarro A."/>
            <person name="Eastwood D.C."/>
            <person name="Martin F."/>
            <person name="Cullen D."/>
            <person name="Grigoriev I.V."/>
            <person name="Hibbett D.S."/>
        </authorList>
    </citation>
    <scope>NUCLEOTIDE SEQUENCE</scope>
    <source>
        <strain evidence="15">FP-58527</strain>
    </source>
</reference>
<dbReference type="EMBL" id="KE504160">
    <property type="protein sequence ID" value="EPS99015.1"/>
    <property type="molecule type" value="Genomic_DNA"/>
</dbReference>
<evidence type="ECO:0000256" key="10">
    <source>
        <dbReference type="ARBA" id="ARBA00048988"/>
    </source>
</evidence>
<evidence type="ECO:0000256" key="5">
    <source>
        <dbReference type="ARBA" id="ARBA00022840"/>
    </source>
</evidence>
<dbReference type="InterPro" id="IPR011545">
    <property type="entry name" value="DEAD/DEAH_box_helicase_dom"/>
</dbReference>
<dbReference type="GO" id="GO:0005524">
    <property type="term" value="F:ATP binding"/>
    <property type="evidence" value="ECO:0007669"/>
    <property type="project" value="UniProtKB-KW"/>
</dbReference>
<dbReference type="Gene3D" id="1.10.10.10">
    <property type="entry name" value="Winged helix-like DNA-binding domain superfamily/Winged helix DNA-binding domain"/>
    <property type="match status" value="1"/>
</dbReference>
<feature type="compositionally biased region" description="Acidic residues" evidence="11">
    <location>
        <begin position="869"/>
        <end position="878"/>
    </location>
</feature>
<keyword evidence="15" id="KW-1185">Reference proteome</keyword>
<dbReference type="Pfam" id="PF02889">
    <property type="entry name" value="Sec63"/>
    <property type="match status" value="1"/>
</dbReference>
<dbReference type="Pfam" id="PF00270">
    <property type="entry name" value="DEAD"/>
    <property type="match status" value="1"/>
</dbReference>
<evidence type="ECO:0000259" key="13">
    <source>
        <dbReference type="PROSITE" id="PS51194"/>
    </source>
</evidence>
<feature type="region of interest" description="Disordered" evidence="11">
    <location>
        <begin position="1"/>
        <end position="41"/>
    </location>
</feature>
<dbReference type="AlphaFoldDB" id="S8FBP6"/>
<dbReference type="Proteomes" id="UP000015241">
    <property type="component" value="Unassembled WGS sequence"/>
</dbReference>
<name>S8FBP6_FOMSC</name>
<dbReference type="InterPro" id="IPR001650">
    <property type="entry name" value="Helicase_C-like"/>
</dbReference>
<dbReference type="Gene3D" id="1.10.3380.10">
    <property type="entry name" value="Sec63 N-terminal domain-like domain"/>
    <property type="match status" value="1"/>
</dbReference>
<dbReference type="SMART" id="SM00487">
    <property type="entry name" value="DEXDc"/>
    <property type="match status" value="1"/>
</dbReference>
<dbReference type="EC" id="5.6.2.4" evidence="9"/>
<dbReference type="InterPro" id="IPR036388">
    <property type="entry name" value="WH-like_DNA-bd_sf"/>
</dbReference>
<dbReference type="InterPro" id="IPR004179">
    <property type="entry name" value="Sec63-dom"/>
</dbReference>
<dbReference type="Gene3D" id="3.40.50.300">
    <property type="entry name" value="P-loop containing nucleotide triphosphate hydrolases"/>
    <property type="match status" value="2"/>
</dbReference>
<evidence type="ECO:0000313" key="14">
    <source>
        <dbReference type="EMBL" id="EPS99015.1"/>
    </source>
</evidence>
<dbReference type="PROSITE" id="PS51192">
    <property type="entry name" value="HELICASE_ATP_BIND_1"/>
    <property type="match status" value="1"/>
</dbReference>
<dbReference type="GO" id="GO:0003676">
    <property type="term" value="F:nucleic acid binding"/>
    <property type="evidence" value="ECO:0007669"/>
    <property type="project" value="InterPro"/>
</dbReference>
<dbReference type="PANTHER" id="PTHR47835:SF3">
    <property type="entry name" value="HELICASE FOR MEIOSIS 1"/>
    <property type="match status" value="1"/>
</dbReference>
<feature type="domain" description="Helicase ATP-binding" evidence="12">
    <location>
        <begin position="79"/>
        <end position="240"/>
    </location>
</feature>
<proteinExistence type="inferred from homology"/>
<feature type="region of interest" description="Disordered" evidence="11">
    <location>
        <begin position="911"/>
        <end position="930"/>
    </location>
</feature>
<accession>S8FBP6</accession>
<dbReference type="GO" id="GO:0016787">
    <property type="term" value="F:hydrolase activity"/>
    <property type="evidence" value="ECO:0007669"/>
    <property type="project" value="UniProtKB-KW"/>
</dbReference>
<keyword evidence="2" id="KW-0547">Nucleotide-binding</keyword>
<dbReference type="GO" id="GO:0043138">
    <property type="term" value="F:3'-5' DNA helicase activity"/>
    <property type="evidence" value="ECO:0007669"/>
    <property type="project" value="UniProtKB-EC"/>
</dbReference>
<dbReference type="CDD" id="cd18795">
    <property type="entry name" value="SF2_C_Ski2"/>
    <property type="match status" value="1"/>
</dbReference>
<keyword evidence="3" id="KW-0378">Hydrolase</keyword>
<dbReference type="Pfam" id="PF00271">
    <property type="entry name" value="Helicase_C"/>
    <property type="match status" value="1"/>
</dbReference>
<evidence type="ECO:0000256" key="6">
    <source>
        <dbReference type="ARBA" id="ARBA00023235"/>
    </source>
</evidence>
<gene>
    <name evidence="14" type="ORF">FOMPIDRAFT_1031123</name>
</gene>
<dbReference type="InterPro" id="IPR014001">
    <property type="entry name" value="Helicase_ATP-bd"/>
</dbReference>
<dbReference type="InterPro" id="IPR057842">
    <property type="entry name" value="WH_MER3"/>
</dbReference>
<dbReference type="OrthoDB" id="5575at2759"/>
<keyword evidence="4" id="KW-0347">Helicase</keyword>
<comment type="catalytic activity">
    <reaction evidence="8">
        <text>Couples ATP hydrolysis with the unwinding of duplex DNA by translocating in the 3'-5' direction.</text>
        <dbReference type="EC" id="5.6.2.4"/>
    </reaction>
</comment>
<keyword evidence="5" id="KW-0067">ATP-binding</keyword>
<evidence type="ECO:0000256" key="3">
    <source>
        <dbReference type="ARBA" id="ARBA00022801"/>
    </source>
</evidence>
<evidence type="ECO:0000256" key="11">
    <source>
        <dbReference type="SAM" id="MobiDB-lite"/>
    </source>
</evidence>
<evidence type="ECO:0000256" key="4">
    <source>
        <dbReference type="ARBA" id="ARBA00022806"/>
    </source>
</evidence>
<dbReference type="PROSITE" id="PS51194">
    <property type="entry name" value="HELICASE_CTER"/>
    <property type="match status" value="1"/>
</dbReference>
<evidence type="ECO:0000256" key="2">
    <source>
        <dbReference type="ARBA" id="ARBA00022741"/>
    </source>
</evidence>
<dbReference type="SMART" id="SM00490">
    <property type="entry name" value="HELICc"/>
    <property type="match status" value="1"/>
</dbReference>
<dbReference type="SMART" id="SM00973">
    <property type="entry name" value="Sec63"/>
    <property type="match status" value="1"/>
</dbReference>
<dbReference type="Pfam" id="PF23445">
    <property type="entry name" value="WHD_SNRNP200"/>
    <property type="match status" value="1"/>
</dbReference>
<evidence type="ECO:0000313" key="15">
    <source>
        <dbReference type="Proteomes" id="UP000015241"/>
    </source>
</evidence>
<evidence type="ECO:0000256" key="9">
    <source>
        <dbReference type="ARBA" id="ARBA00034808"/>
    </source>
</evidence>